<dbReference type="Proteomes" id="UP000553888">
    <property type="component" value="Unassembled WGS sequence"/>
</dbReference>
<dbReference type="RefSeq" id="WP_179567703.1">
    <property type="nucleotide sequence ID" value="NZ_JACBZY010000001.1"/>
</dbReference>
<name>A0A852YP23_9MICO</name>
<dbReference type="EMBL" id="JACBZY010000001">
    <property type="protein sequence ID" value="NYG99479.1"/>
    <property type="molecule type" value="Genomic_DNA"/>
</dbReference>
<evidence type="ECO:0000313" key="1">
    <source>
        <dbReference type="EMBL" id="NYG99479.1"/>
    </source>
</evidence>
<gene>
    <name evidence="1" type="ORF">BJ979_002105</name>
</gene>
<protein>
    <submittedName>
        <fullName evidence="1">Uncharacterized protein</fullName>
    </submittedName>
</protein>
<reference evidence="1 2" key="1">
    <citation type="submission" date="2020-07" db="EMBL/GenBank/DDBJ databases">
        <title>Sequencing the genomes of 1000 actinobacteria strains.</title>
        <authorList>
            <person name="Klenk H.-P."/>
        </authorList>
    </citation>
    <scope>NUCLEOTIDE SEQUENCE [LARGE SCALE GENOMIC DNA]</scope>
    <source>
        <strain evidence="1 2">DSM 23141</strain>
    </source>
</reference>
<evidence type="ECO:0000313" key="2">
    <source>
        <dbReference type="Proteomes" id="UP000553888"/>
    </source>
</evidence>
<organism evidence="1 2">
    <name type="scientific">Schumannella luteola</name>
    <dbReference type="NCBI Taxonomy" id="472059"/>
    <lineage>
        <taxon>Bacteria</taxon>
        <taxon>Bacillati</taxon>
        <taxon>Actinomycetota</taxon>
        <taxon>Actinomycetes</taxon>
        <taxon>Micrococcales</taxon>
        <taxon>Microbacteriaceae</taxon>
        <taxon>Schumannella</taxon>
    </lineage>
</organism>
<keyword evidence="2" id="KW-1185">Reference proteome</keyword>
<accession>A0A852YP23</accession>
<proteinExistence type="predicted"/>
<dbReference type="AlphaFoldDB" id="A0A852YP23"/>
<sequence length="152" mass="14988">MVALSSAIAIGVPLALSGCAIVQNAVEGASGDKVDIGGESLPKSFPSNDVPLVDGDVVYGAGIVEGSNKSWSVTKKVADASAFDAISAQLVAAGFSASSTPGADADGRSGTFAKAPYSVILLVTQDKELGWIADYAVSQAADTPSPSASPAG</sequence>
<comment type="caution">
    <text evidence="1">The sequence shown here is derived from an EMBL/GenBank/DDBJ whole genome shotgun (WGS) entry which is preliminary data.</text>
</comment>